<reference evidence="2 3" key="1">
    <citation type="submission" date="2021-10" db="EMBL/GenBank/DDBJ databases">
        <title>Streptomyces gossypii sp. nov., isolated from soil collected from cotton field.</title>
        <authorList>
            <person name="Ge X."/>
            <person name="Chen X."/>
            <person name="Liu W."/>
        </authorList>
    </citation>
    <scope>NUCLEOTIDE SEQUENCE [LARGE SCALE GENOMIC DNA]</scope>
    <source>
        <strain evidence="2 3">N2-109</strain>
    </source>
</reference>
<keyword evidence="3" id="KW-1185">Reference proteome</keyword>
<feature type="domain" description="DUF7848" evidence="1">
    <location>
        <begin position="6"/>
        <end position="86"/>
    </location>
</feature>
<organism evidence="2 3">
    <name type="scientific">Streptomyces gossypii</name>
    <dbReference type="NCBI Taxonomy" id="2883101"/>
    <lineage>
        <taxon>Bacteria</taxon>
        <taxon>Bacillati</taxon>
        <taxon>Actinomycetota</taxon>
        <taxon>Actinomycetes</taxon>
        <taxon>Kitasatosporales</taxon>
        <taxon>Streptomycetaceae</taxon>
        <taxon>Streptomyces</taxon>
    </lineage>
</organism>
<dbReference type="EMBL" id="JAJAGO010000010">
    <property type="protein sequence ID" value="MCT2592479.1"/>
    <property type="molecule type" value="Genomic_DNA"/>
</dbReference>
<evidence type="ECO:0000313" key="2">
    <source>
        <dbReference type="EMBL" id="MCT2592479.1"/>
    </source>
</evidence>
<comment type="caution">
    <text evidence="2">The sequence shown here is derived from an EMBL/GenBank/DDBJ whole genome shotgun (WGS) entry which is preliminary data.</text>
</comment>
<sequence>MTPPANRVFRFVNWRLRSDQDDDAPPVRLKFRCLTLTGDDTECGAESEALTDAQEAQRWTFQHLREYPDHTSYAEVIERPWVMWREGPA</sequence>
<gene>
    <name evidence="2" type="ORF">LHJ74_21645</name>
</gene>
<proteinExistence type="predicted"/>
<evidence type="ECO:0000313" key="3">
    <source>
        <dbReference type="Proteomes" id="UP001156389"/>
    </source>
</evidence>
<dbReference type="Pfam" id="PF25232">
    <property type="entry name" value="DUF7848"/>
    <property type="match status" value="1"/>
</dbReference>
<evidence type="ECO:0000259" key="1">
    <source>
        <dbReference type="Pfam" id="PF25232"/>
    </source>
</evidence>
<name>A0ABT2JZ04_9ACTN</name>
<dbReference type="RefSeq" id="WP_260219803.1">
    <property type="nucleotide sequence ID" value="NZ_JAJAGO010000010.1"/>
</dbReference>
<dbReference type="InterPro" id="IPR057170">
    <property type="entry name" value="DUF7848"/>
</dbReference>
<accession>A0ABT2JZ04</accession>
<protein>
    <recommendedName>
        <fullName evidence="1">DUF7848 domain-containing protein</fullName>
    </recommendedName>
</protein>
<dbReference type="Proteomes" id="UP001156389">
    <property type="component" value="Unassembled WGS sequence"/>
</dbReference>